<dbReference type="Pfam" id="PF01243">
    <property type="entry name" value="PNPOx_N"/>
    <property type="match status" value="1"/>
</dbReference>
<dbReference type="Proteomes" id="UP000214975">
    <property type="component" value="Chromosome"/>
</dbReference>
<dbReference type="PANTHER" id="PTHR34818:SF1">
    <property type="entry name" value="PROTEIN BLI-3"/>
    <property type="match status" value="1"/>
</dbReference>
<name>A0A223I1A7_THETR</name>
<accession>A0A223I1A7</accession>
<gene>
    <name evidence="2" type="ORF">Thert_02653</name>
</gene>
<dbReference type="Gene3D" id="2.30.110.10">
    <property type="entry name" value="Electron Transport, Fmn-binding Protein, Chain A"/>
    <property type="match status" value="1"/>
</dbReference>
<dbReference type="PANTHER" id="PTHR34818">
    <property type="entry name" value="PROTEIN BLI-3"/>
    <property type="match status" value="1"/>
</dbReference>
<sequence length="131" mass="14917">MEEVLQFLKDNPTFYIATVDGDTPKVRPFGFAMEYDGKLCFCTNNQKDVYKQLKANPKFEISVASKTGEWLRLKGKAVFITSRESKKAALDTMPSLRNLYSEEDSIFEIFYADEAEATFYGMSGHVKSVKI</sequence>
<dbReference type="AlphaFoldDB" id="A0A223I1A7"/>
<evidence type="ECO:0000313" key="3">
    <source>
        <dbReference type="Proteomes" id="UP000214975"/>
    </source>
</evidence>
<organism evidence="2 3">
    <name type="scientific">Thermoanaerobacterium thermosaccharolyticum</name>
    <name type="common">Clostridium thermosaccharolyticum</name>
    <dbReference type="NCBI Taxonomy" id="1517"/>
    <lineage>
        <taxon>Bacteria</taxon>
        <taxon>Bacillati</taxon>
        <taxon>Bacillota</taxon>
        <taxon>Clostridia</taxon>
        <taxon>Thermoanaerobacterales</taxon>
        <taxon>Thermoanaerobacteraceae</taxon>
        <taxon>Thermoanaerobacterium</taxon>
    </lineage>
</organism>
<dbReference type="InterPro" id="IPR052917">
    <property type="entry name" value="Stress-Dev_Protein"/>
</dbReference>
<dbReference type="InterPro" id="IPR011576">
    <property type="entry name" value="Pyridox_Oxase_N"/>
</dbReference>
<dbReference type="RefSeq" id="WP_013297385.1">
    <property type="nucleotide sequence ID" value="NZ_CP016893.1"/>
</dbReference>
<protein>
    <submittedName>
        <fullName evidence="2">Pyridoxamine 5-phosphate oxidase</fullName>
    </submittedName>
</protein>
<dbReference type="InterPro" id="IPR012349">
    <property type="entry name" value="Split_barrel_FMN-bd"/>
</dbReference>
<dbReference type="GeneID" id="93863744"/>
<dbReference type="SUPFAM" id="SSF50475">
    <property type="entry name" value="FMN-binding split barrel"/>
    <property type="match status" value="1"/>
</dbReference>
<reference evidence="2 3" key="1">
    <citation type="submission" date="2016-08" db="EMBL/GenBank/DDBJ databases">
        <title>A novel genetic cassette of butanologenic Thermoanaerobacterium thermosaccharolyticum that directly convert cellulose to butanol.</title>
        <authorList>
            <person name="Li T."/>
            <person name="He J."/>
        </authorList>
    </citation>
    <scope>NUCLEOTIDE SEQUENCE [LARGE SCALE GENOMIC DNA]</scope>
    <source>
        <strain evidence="2 3">TG57</strain>
    </source>
</reference>
<evidence type="ECO:0000313" key="2">
    <source>
        <dbReference type="EMBL" id="AST58502.1"/>
    </source>
</evidence>
<dbReference type="EMBL" id="CP016893">
    <property type="protein sequence ID" value="AST58502.1"/>
    <property type="molecule type" value="Genomic_DNA"/>
</dbReference>
<feature type="domain" description="Pyridoxamine 5'-phosphate oxidase N-terminal" evidence="1">
    <location>
        <begin position="2"/>
        <end position="89"/>
    </location>
</feature>
<evidence type="ECO:0000259" key="1">
    <source>
        <dbReference type="Pfam" id="PF01243"/>
    </source>
</evidence>
<dbReference type="OMA" id="VELCCID"/>
<proteinExistence type="predicted"/>